<keyword evidence="4" id="KW-0238">DNA-binding</keyword>
<dbReference type="SUPFAM" id="SSF88659">
    <property type="entry name" value="Sigma3 and sigma4 domains of RNA polymerase sigma factors"/>
    <property type="match status" value="1"/>
</dbReference>
<reference evidence="9 10" key="1">
    <citation type="submission" date="2018-11" db="EMBL/GenBank/DDBJ databases">
        <authorList>
            <person name="Li F."/>
        </authorList>
    </citation>
    <scope>NUCLEOTIDE SEQUENCE [LARGE SCALE GENOMIC DNA]</scope>
    <source>
        <strain evidence="9 10">Gsoil 097</strain>
    </source>
</reference>
<dbReference type="InterPro" id="IPR024361">
    <property type="entry name" value="BACON"/>
</dbReference>
<organism evidence="9 10">
    <name type="scientific">Nocardioides marmoriginsengisoli</name>
    <dbReference type="NCBI Taxonomy" id="661483"/>
    <lineage>
        <taxon>Bacteria</taxon>
        <taxon>Bacillati</taxon>
        <taxon>Actinomycetota</taxon>
        <taxon>Actinomycetes</taxon>
        <taxon>Propionibacteriales</taxon>
        <taxon>Nocardioidaceae</taxon>
        <taxon>Nocardioides</taxon>
    </lineage>
</organism>
<dbReference type="NCBIfam" id="TIGR02937">
    <property type="entry name" value="sigma70-ECF"/>
    <property type="match status" value="1"/>
</dbReference>
<comment type="similarity">
    <text evidence="1">Belongs to the sigma-70 factor family. ECF subfamily.</text>
</comment>
<evidence type="ECO:0000256" key="3">
    <source>
        <dbReference type="ARBA" id="ARBA00023082"/>
    </source>
</evidence>
<dbReference type="PANTHER" id="PTHR43133">
    <property type="entry name" value="RNA POLYMERASE ECF-TYPE SIGMA FACTO"/>
    <property type="match status" value="1"/>
</dbReference>
<dbReference type="Pfam" id="PF19190">
    <property type="entry name" value="BACON_2"/>
    <property type="match status" value="1"/>
</dbReference>
<dbReference type="Proteomes" id="UP000267128">
    <property type="component" value="Unassembled WGS sequence"/>
</dbReference>
<protein>
    <submittedName>
        <fullName evidence="9">Sigma-70 family RNA polymerase sigma factor</fullName>
    </submittedName>
</protein>
<dbReference type="RefSeq" id="WP_123226730.1">
    <property type="nucleotide sequence ID" value="NZ_RJSE01000005.1"/>
</dbReference>
<evidence type="ECO:0000313" key="9">
    <source>
        <dbReference type="EMBL" id="RNL64154.1"/>
    </source>
</evidence>
<sequence>MTSSEGQTDAELVARVLQADREAFATVYDRYGPRLYDFAYSMLRHREDAADAVADSFVLFAERLVQLREPDRLRPWLYAIVRSECLRRLKARKRVSYGDDEQLVQMPDAAATPEQSAETAALQKLVWDAAAGLADRDRAILDLHLRQGLEGAELGEAMGVSAANAYVMLNRLRAQVDKSLGALLIARLGRDDCAELDTLLTDWDGSYSPLIRKRVARHVEGCDICGERRKKMVSPWMLLAGVPIFAAPVALRDRVLNDTQLVAYAAPGEQVSAGAAPGRSIKPRTAAVAATAAVVLIGGGALLWPDGDPASPTAADPTPTATTSAPPTSTDPTPTETPSSASASPSAGPTATQAAAALTTSTRSISLGRTASRSTLTVGNDGDLPLTFTVSENARWLSVSRDSGALDGDESTAITVRANRDGLPEGTTSGTVRITSDAGSVAVRVSLVEEHDPVVGAIGTPANPSCTLPVSVTVRDESRISSVRLTWSGPLSGTSAMSLSAGRYRATIDPISTGGTYTLKVVARDARGNTTTVTRKLDVNPCPG</sequence>
<evidence type="ECO:0000256" key="5">
    <source>
        <dbReference type="ARBA" id="ARBA00023163"/>
    </source>
</evidence>
<dbReference type="Gene3D" id="2.60.40.10">
    <property type="entry name" value="Immunoglobulins"/>
    <property type="match status" value="2"/>
</dbReference>
<keyword evidence="5" id="KW-0804">Transcription</keyword>
<evidence type="ECO:0000256" key="1">
    <source>
        <dbReference type="ARBA" id="ARBA00010641"/>
    </source>
</evidence>
<dbReference type="GO" id="GO:0006352">
    <property type="term" value="P:DNA-templated transcription initiation"/>
    <property type="evidence" value="ECO:0007669"/>
    <property type="project" value="InterPro"/>
</dbReference>
<feature type="domain" description="RNA polymerase sigma-70 region 2" evidence="7">
    <location>
        <begin position="28"/>
        <end position="94"/>
    </location>
</feature>
<dbReference type="InterPro" id="IPR039425">
    <property type="entry name" value="RNA_pol_sigma-70-like"/>
</dbReference>
<keyword evidence="2" id="KW-0805">Transcription regulation</keyword>
<dbReference type="Gene3D" id="1.10.10.10">
    <property type="entry name" value="Winged helix-like DNA-binding domain superfamily/Winged helix DNA-binding domain"/>
    <property type="match status" value="1"/>
</dbReference>
<comment type="caution">
    <text evidence="9">The sequence shown here is derived from an EMBL/GenBank/DDBJ whole genome shotgun (WGS) entry which is preliminary data.</text>
</comment>
<keyword evidence="10" id="KW-1185">Reference proteome</keyword>
<dbReference type="AlphaFoldDB" id="A0A3N0CL22"/>
<dbReference type="SUPFAM" id="SSF88946">
    <property type="entry name" value="Sigma2 domain of RNA polymerase sigma factors"/>
    <property type="match status" value="1"/>
</dbReference>
<evidence type="ECO:0000256" key="4">
    <source>
        <dbReference type="ARBA" id="ARBA00023125"/>
    </source>
</evidence>
<dbReference type="GO" id="GO:0016987">
    <property type="term" value="F:sigma factor activity"/>
    <property type="evidence" value="ECO:0007669"/>
    <property type="project" value="UniProtKB-KW"/>
</dbReference>
<evidence type="ECO:0000256" key="2">
    <source>
        <dbReference type="ARBA" id="ARBA00023015"/>
    </source>
</evidence>
<dbReference type="InterPro" id="IPR007627">
    <property type="entry name" value="RNA_pol_sigma70_r2"/>
</dbReference>
<evidence type="ECO:0000259" key="7">
    <source>
        <dbReference type="Pfam" id="PF04542"/>
    </source>
</evidence>
<dbReference type="GO" id="GO:0003677">
    <property type="term" value="F:DNA binding"/>
    <property type="evidence" value="ECO:0007669"/>
    <property type="project" value="UniProtKB-KW"/>
</dbReference>
<dbReference type="OrthoDB" id="8611574at2"/>
<evidence type="ECO:0000313" key="10">
    <source>
        <dbReference type="Proteomes" id="UP000267128"/>
    </source>
</evidence>
<dbReference type="InterPro" id="IPR013325">
    <property type="entry name" value="RNA_pol_sigma_r2"/>
</dbReference>
<dbReference type="Gene3D" id="1.10.1740.10">
    <property type="match status" value="1"/>
</dbReference>
<dbReference type="InterPro" id="IPR013783">
    <property type="entry name" value="Ig-like_fold"/>
</dbReference>
<feature type="region of interest" description="Disordered" evidence="6">
    <location>
        <begin position="307"/>
        <end position="357"/>
    </location>
</feature>
<dbReference type="InterPro" id="IPR036388">
    <property type="entry name" value="WH-like_DNA-bd_sf"/>
</dbReference>
<dbReference type="Pfam" id="PF04542">
    <property type="entry name" value="Sigma70_r2"/>
    <property type="match status" value="1"/>
</dbReference>
<evidence type="ECO:0000259" key="8">
    <source>
        <dbReference type="Pfam" id="PF19190"/>
    </source>
</evidence>
<accession>A0A3N0CL22</accession>
<dbReference type="PANTHER" id="PTHR43133:SF8">
    <property type="entry name" value="RNA POLYMERASE SIGMA FACTOR HI_1459-RELATED"/>
    <property type="match status" value="1"/>
</dbReference>
<feature type="domain" description="BACON" evidence="8">
    <location>
        <begin position="360"/>
        <end position="445"/>
    </location>
</feature>
<evidence type="ECO:0000256" key="6">
    <source>
        <dbReference type="SAM" id="MobiDB-lite"/>
    </source>
</evidence>
<dbReference type="InterPro" id="IPR013324">
    <property type="entry name" value="RNA_pol_sigma_r3/r4-like"/>
</dbReference>
<gene>
    <name evidence="9" type="ORF">EFK50_06340</name>
</gene>
<keyword evidence="3" id="KW-0731">Sigma factor</keyword>
<dbReference type="GO" id="GO:0005975">
    <property type="term" value="P:carbohydrate metabolic process"/>
    <property type="evidence" value="ECO:0007669"/>
    <property type="project" value="UniProtKB-ARBA"/>
</dbReference>
<proteinExistence type="inferred from homology"/>
<dbReference type="EMBL" id="RJSE01000005">
    <property type="protein sequence ID" value="RNL64154.1"/>
    <property type="molecule type" value="Genomic_DNA"/>
</dbReference>
<name>A0A3N0CL22_9ACTN</name>
<dbReference type="InterPro" id="IPR014284">
    <property type="entry name" value="RNA_pol_sigma-70_dom"/>
</dbReference>